<name>A0ABR2RW08_9ROSI</name>
<sequence length="115" mass="12851">MIWWSIAKWSESNMAIQDLCAYPSHFKDFLINKHNREKKSIWVPPPVGVLKFNIDGVVIGSVGGAEAFKPLVLKFKSLTARVAWKIQHVWREGDALAGSLAKGGISRAIDFCHFA</sequence>
<dbReference type="Proteomes" id="UP001396334">
    <property type="component" value="Unassembled WGS sequence"/>
</dbReference>
<evidence type="ECO:0000313" key="2">
    <source>
        <dbReference type="Proteomes" id="UP001396334"/>
    </source>
</evidence>
<accession>A0ABR2RW08</accession>
<proteinExistence type="predicted"/>
<protein>
    <submittedName>
        <fullName evidence="1">Uncharacterized protein</fullName>
    </submittedName>
</protein>
<comment type="caution">
    <text evidence="1">The sequence shown here is derived from an EMBL/GenBank/DDBJ whole genome shotgun (WGS) entry which is preliminary data.</text>
</comment>
<reference evidence="1 2" key="1">
    <citation type="journal article" date="2024" name="G3 (Bethesda)">
        <title>Genome assembly of Hibiscus sabdariffa L. provides insights into metabolisms of medicinal natural products.</title>
        <authorList>
            <person name="Kim T."/>
        </authorList>
    </citation>
    <scope>NUCLEOTIDE SEQUENCE [LARGE SCALE GENOMIC DNA]</scope>
    <source>
        <strain evidence="1">TK-2024</strain>
        <tissue evidence="1">Old leaves</tissue>
    </source>
</reference>
<organism evidence="1 2">
    <name type="scientific">Hibiscus sabdariffa</name>
    <name type="common">roselle</name>
    <dbReference type="NCBI Taxonomy" id="183260"/>
    <lineage>
        <taxon>Eukaryota</taxon>
        <taxon>Viridiplantae</taxon>
        <taxon>Streptophyta</taxon>
        <taxon>Embryophyta</taxon>
        <taxon>Tracheophyta</taxon>
        <taxon>Spermatophyta</taxon>
        <taxon>Magnoliopsida</taxon>
        <taxon>eudicotyledons</taxon>
        <taxon>Gunneridae</taxon>
        <taxon>Pentapetalae</taxon>
        <taxon>rosids</taxon>
        <taxon>malvids</taxon>
        <taxon>Malvales</taxon>
        <taxon>Malvaceae</taxon>
        <taxon>Malvoideae</taxon>
        <taxon>Hibiscus</taxon>
    </lineage>
</organism>
<evidence type="ECO:0000313" key="1">
    <source>
        <dbReference type="EMBL" id="KAK9017172.1"/>
    </source>
</evidence>
<dbReference type="EMBL" id="JBBPBN010000020">
    <property type="protein sequence ID" value="KAK9017172.1"/>
    <property type="molecule type" value="Genomic_DNA"/>
</dbReference>
<keyword evidence="2" id="KW-1185">Reference proteome</keyword>
<gene>
    <name evidence="1" type="ORF">V6N11_079654</name>
</gene>